<sequence length="1098" mass="123030">MSVPDSEKLGVSVLGCQVNEKVEYVPIKKRRHMLQSVSPPPRAPTLHPGESKILSKNESLGINNSPSMVDMGEILDIKSSTDDKNFVRIDRIPDGIKDLSGISMLVAAAHGKSSEGDDERIVEGYPFGVSMKKESCSLSKGVFQEDVQDSSEIPTNVAGSCISAVPVEDLTAAFRREKSLMDALLHANNLEGSSAQDHSGSGLKDNLTNKDERPDRMQKHSSGDERLHWDLNTDMDAWEFPFDYQSVDCQTDVADEISGDVKGGTASDEKVNSEISEMQVEPGAAKHETNDEMHRSNLEELEPGACTHIQNVLNGDLSQLHDDRNISNEKISSASREPRGMWPSDNIHKDPTSQLDEFGLSQSHPTGFEMVPSSMFDGDLSQLPVNMKVQQSNGSNSEINKQACSDSEEQKTWSSGKSAAFSLTSAVCDSCVTCGCYSVGIVNISNKMDMEHPLRDGYDYDDSSDDCAALKVSGDGKDHDVEFEDGEVRESIIHTGEYYDGEDLEADNLGFDAEQLMENTLDRASKEVALRSESSVLEMSENADNKLEAAGEKGIVDSVTGRANAESESQLADSKTNISEKDQLDFKILDALTGISDGISKRTGADMYKSDAEDTEARRASRIELQSHVEENGLPHQRSSFCRKTGYVDSFSRGRYTHHAYPRRREADRWVDYSNRGFKHHHSTQYPGSRSFHRIGTENGFFDRESLRTSSPAVRQHFTRIGSPDDRDQTFSMHRGRHITFGRGRSGKYIPRDDWRGPRRRYLSSTPNGFVEPPLTNSYSSSRRDRSISPAEARGIHHVHRACTKSPLRSRTRSPDHANSSSRHRSRSPTFRSEVGMQRLRSPSQRSGFVRDHVVGFRSMLRNNGSPPRNSKWFGDRNNEAIHFRERRYNQHASFLERSPRRSESSRDGRFGKGDFPKNYRSMHMGKFSDIRGNNGDRYGLVHTVNHFDTDESRKRFFYGVEEGVVKAQNFLYRDASDRRGRVNPKDSGWGMEYQIGDVPKKLRGAKDFVTYQEDEKNEKSTGKREVDGQLTEDKEPVTYQQDEKNDAELESCGKQEGDSELRGDKEPVTYHQDEKNDAEMKSSGKRESDGAIALDNP</sequence>
<dbReference type="PANTHER" id="PTHR34536:SF18">
    <property type="match status" value="1"/>
</dbReference>
<gene>
    <name evidence="2" type="ORF">HS088_TW15G00293</name>
</gene>
<dbReference type="AlphaFoldDB" id="A0A7J7CL62"/>
<comment type="caution">
    <text evidence="2">The sequence shown here is derived from an EMBL/GenBank/DDBJ whole genome shotgun (WGS) entry which is preliminary data.</text>
</comment>
<feature type="compositionally biased region" description="Basic and acidic residues" evidence="1">
    <location>
        <begin position="898"/>
        <end position="917"/>
    </location>
</feature>
<name>A0A7J7CL62_TRIWF</name>
<feature type="compositionally biased region" description="Basic and acidic residues" evidence="1">
    <location>
        <begin position="207"/>
        <end position="225"/>
    </location>
</feature>
<evidence type="ECO:0000256" key="1">
    <source>
        <dbReference type="SAM" id="MobiDB-lite"/>
    </source>
</evidence>
<dbReference type="Proteomes" id="UP000593562">
    <property type="component" value="Unassembled WGS sequence"/>
</dbReference>
<feature type="region of interest" description="Disordered" evidence="1">
    <location>
        <begin position="1012"/>
        <end position="1098"/>
    </location>
</feature>
<dbReference type="PANTHER" id="PTHR34536">
    <property type="entry name" value="DENTIN SIALOPHOSPHOPROTEIN-LIKE PROTEIN"/>
    <property type="match status" value="1"/>
</dbReference>
<reference evidence="2 3" key="1">
    <citation type="journal article" date="2020" name="Nat. Commun.">
        <title>Genome of Tripterygium wilfordii and identification of cytochrome P450 involved in triptolide biosynthesis.</title>
        <authorList>
            <person name="Tu L."/>
            <person name="Su P."/>
            <person name="Zhang Z."/>
            <person name="Gao L."/>
            <person name="Wang J."/>
            <person name="Hu T."/>
            <person name="Zhou J."/>
            <person name="Zhang Y."/>
            <person name="Zhao Y."/>
            <person name="Liu Y."/>
            <person name="Song Y."/>
            <person name="Tong Y."/>
            <person name="Lu Y."/>
            <person name="Yang J."/>
            <person name="Xu C."/>
            <person name="Jia M."/>
            <person name="Peters R.J."/>
            <person name="Huang L."/>
            <person name="Gao W."/>
        </authorList>
    </citation>
    <scope>NUCLEOTIDE SEQUENCE [LARGE SCALE GENOMIC DNA]</scope>
    <source>
        <strain evidence="3">cv. XIE 37</strain>
        <tissue evidence="2">Leaf</tissue>
    </source>
</reference>
<evidence type="ECO:0000313" key="2">
    <source>
        <dbReference type="EMBL" id="KAF5734800.1"/>
    </source>
</evidence>
<feature type="region of interest" description="Disordered" evidence="1">
    <location>
        <begin position="895"/>
        <end position="917"/>
    </location>
</feature>
<feature type="region of interest" description="Disordered" evidence="1">
    <location>
        <begin position="192"/>
        <end position="225"/>
    </location>
</feature>
<feature type="region of interest" description="Disordered" evidence="1">
    <location>
        <begin position="258"/>
        <end position="290"/>
    </location>
</feature>
<dbReference type="InParanoid" id="A0A7J7CL62"/>
<proteinExistence type="predicted"/>
<evidence type="ECO:0000313" key="3">
    <source>
        <dbReference type="Proteomes" id="UP000593562"/>
    </source>
</evidence>
<feature type="region of interest" description="Disordered" evidence="1">
    <location>
        <begin position="328"/>
        <end position="351"/>
    </location>
</feature>
<feature type="compositionally biased region" description="Basic residues" evidence="1">
    <location>
        <begin position="796"/>
        <end position="812"/>
    </location>
</feature>
<feature type="region of interest" description="Disordered" evidence="1">
    <location>
        <begin position="719"/>
        <end position="848"/>
    </location>
</feature>
<protein>
    <submittedName>
        <fullName evidence="2">Uncharacterized protein</fullName>
    </submittedName>
</protein>
<keyword evidence="3" id="KW-1185">Reference proteome</keyword>
<accession>A0A7J7CL62</accession>
<dbReference type="OrthoDB" id="1350766at2759"/>
<dbReference type="EMBL" id="JAAARO010000015">
    <property type="protein sequence ID" value="KAF5734800.1"/>
    <property type="molecule type" value="Genomic_DNA"/>
</dbReference>
<feature type="compositionally biased region" description="Basic and acidic residues" evidence="1">
    <location>
        <begin position="1014"/>
        <end position="1090"/>
    </location>
</feature>
<organism evidence="2 3">
    <name type="scientific">Tripterygium wilfordii</name>
    <name type="common">Thunder God vine</name>
    <dbReference type="NCBI Taxonomy" id="458696"/>
    <lineage>
        <taxon>Eukaryota</taxon>
        <taxon>Viridiplantae</taxon>
        <taxon>Streptophyta</taxon>
        <taxon>Embryophyta</taxon>
        <taxon>Tracheophyta</taxon>
        <taxon>Spermatophyta</taxon>
        <taxon>Magnoliopsida</taxon>
        <taxon>eudicotyledons</taxon>
        <taxon>Gunneridae</taxon>
        <taxon>Pentapetalae</taxon>
        <taxon>rosids</taxon>
        <taxon>fabids</taxon>
        <taxon>Celastrales</taxon>
        <taxon>Celastraceae</taxon>
        <taxon>Tripterygium</taxon>
    </lineage>
</organism>